<dbReference type="InterPro" id="IPR016785">
    <property type="entry name" value="ComGD"/>
</dbReference>
<accession>A0A1Q2D5Z8</accession>
<dbReference type="NCBIfam" id="TIGR02532">
    <property type="entry name" value="IV_pilin_GFxxxE"/>
    <property type="match status" value="1"/>
</dbReference>
<dbReference type="Pfam" id="PF07963">
    <property type="entry name" value="N_methyl"/>
    <property type="match status" value="1"/>
</dbReference>
<keyword evidence="2" id="KW-0178">Competence</keyword>
<dbReference type="NCBIfam" id="NF040982">
    <property type="entry name" value="ComGD"/>
    <property type="match status" value="1"/>
</dbReference>
<proteinExistence type="predicted"/>
<dbReference type="Proteomes" id="UP000188246">
    <property type="component" value="Chromosome"/>
</dbReference>
<dbReference type="PIRSF" id="PIRSF021292">
    <property type="entry name" value="Competence_ComGD"/>
    <property type="match status" value="1"/>
</dbReference>
<sequence length="149" mass="17459">MRNHQGFTLIEMLLVLMVLSFFTICPVVILSKWQKGTQVTHCLNQFERYYHRTQQSAVLTKRQTKIEFSDLKQEIIFTYYQNQQTHTKKLTLPADLRLLNNQMVMFLESGSLTKICQLNFQDRTQTPVRLITYQVQIGSGKLVRVDGKS</sequence>
<keyword evidence="4" id="KW-1185">Reference proteome</keyword>
<protein>
    <submittedName>
        <fullName evidence="3">Uncharacterized protein</fullName>
    </submittedName>
</protein>
<dbReference type="RefSeq" id="WP_077275774.1">
    <property type="nucleotide sequence ID" value="NZ_CP019609.1"/>
</dbReference>
<name>A0A1Q2D5Z8_9ENTE</name>
<evidence type="ECO:0000313" key="3">
    <source>
        <dbReference type="EMBL" id="AQP53687.1"/>
    </source>
</evidence>
<dbReference type="EMBL" id="CP019609">
    <property type="protein sequence ID" value="AQP53687.1"/>
    <property type="molecule type" value="Genomic_DNA"/>
</dbReference>
<dbReference type="InterPro" id="IPR045584">
    <property type="entry name" value="Pilin-like"/>
</dbReference>
<evidence type="ECO:0000256" key="1">
    <source>
        <dbReference type="ARBA" id="ARBA00004241"/>
    </source>
</evidence>
<evidence type="ECO:0000313" key="4">
    <source>
        <dbReference type="Proteomes" id="UP000188246"/>
    </source>
</evidence>
<gene>
    <name evidence="3" type="ORF">BW732_05170</name>
</gene>
<dbReference type="AlphaFoldDB" id="A0A1Q2D5Z8"/>
<dbReference type="OrthoDB" id="2199641at2"/>
<comment type="subcellular location">
    <subcellularLocation>
        <location evidence="1">Cell surface</location>
    </subcellularLocation>
</comment>
<dbReference type="GO" id="GO:0009986">
    <property type="term" value="C:cell surface"/>
    <property type="evidence" value="ECO:0007669"/>
    <property type="project" value="UniProtKB-SubCell"/>
</dbReference>
<dbReference type="STRING" id="633807.BW732_05170"/>
<organism evidence="3 4">
    <name type="scientific">Vagococcus penaei</name>
    <dbReference type="NCBI Taxonomy" id="633807"/>
    <lineage>
        <taxon>Bacteria</taxon>
        <taxon>Bacillati</taxon>
        <taxon>Bacillota</taxon>
        <taxon>Bacilli</taxon>
        <taxon>Lactobacillales</taxon>
        <taxon>Enterococcaceae</taxon>
        <taxon>Vagococcus</taxon>
    </lineage>
</organism>
<dbReference type="KEGG" id="vpi:BW732_05170"/>
<dbReference type="InterPro" id="IPR012902">
    <property type="entry name" value="N_methyl_site"/>
</dbReference>
<evidence type="ECO:0000256" key="2">
    <source>
        <dbReference type="ARBA" id="ARBA00023287"/>
    </source>
</evidence>
<dbReference type="SUPFAM" id="SSF54523">
    <property type="entry name" value="Pili subunits"/>
    <property type="match status" value="1"/>
</dbReference>
<reference evidence="3 4" key="1">
    <citation type="journal article" date="2010" name="Int. J. Syst. Evol. Microbiol.">
        <title>Vagococcus penaei sp. nov., isolated from spoilage microbiota of cooked shrimp (Penaeus vannamei).</title>
        <authorList>
            <person name="Jaffres E."/>
            <person name="Prevost H."/>
            <person name="Rossero A."/>
            <person name="Joffraud J.J."/>
            <person name="Dousset X."/>
        </authorList>
    </citation>
    <scope>NUCLEOTIDE SEQUENCE [LARGE SCALE GENOMIC DNA]</scope>
    <source>
        <strain evidence="3 4">CD276</strain>
    </source>
</reference>
<dbReference type="GO" id="GO:0030420">
    <property type="term" value="P:establishment of competence for transformation"/>
    <property type="evidence" value="ECO:0007669"/>
    <property type="project" value="UniProtKB-KW"/>
</dbReference>